<dbReference type="Proteomes" id="UP000030687">
    <property type="component" value="Unassembled WGS sequence"/>
</dbReference>
<dbReference type="InterPro" id="IPR011989">
    <property type="entry name" value="ARM-like"/>
</dbReference>
<proteinExistence type="predicted"/>
<dbReference type="PANTHER" id="PTHR12537:SF137">
    <property type="entry name" value="PUMILIO HOMOLOG 16-RELATED"/>
    <property type="match status" value="1"/>
</dbReference>
<evidence type="ECO:0000256" key="6">
    <source>
        <dbReference type="PROSITE-ProRule" id="PRU00317"/>
    </source>
</evidence>
<evidence type="ECO:0000256" key="1">
    <source>
        <dbReference type="ARBA" id="ARBA00004496"/>
    </source>
</evidence>
<dbReference type="EMBL" id="KI536312">
    <property type="protein sequence ID" value="ESR63130.1"/>
    <property type="molecule type" value="Genomic_DNA"/>
</dbReference>
<organism evidence="8 9">
    <name type="scientific">Citrus clementina</name>
    <name type="common">Clementine</name>
    <name type="synonym">Citrus deliciosa x Citrus sinensis</name>
    <dbReference type="NCBI Taxonomy" id="85681"/>
    <lineage>
        <taxon>Eukaryota</taxon>
        <taxon>Viridiplantae</taxon>
        <taxon>Streptophyta</taxon>
        <taxon>Embryophyta</taxon>
        <taxon>Tracheophyta</taxon>
        <taxon>Spermatophyta</taxon>
        <taxon>Magnoliopsida</taxon>
        <taxon>eudicotyledons</taxon>
        <taxon>Gunneridae</taxon>
        <taxon>Pentapetalae</taxon>
        <taxon>rosids</taxon>
        <taxon>malvids</taxon>
        <taxon>Sapindales</taxon>
        <taxon>Rutaceae</taxon>
        <taxon>Aurantioideae</taxon>
        <taxon>Citrus</taxon>
    </lineage>
</organism>
<dbReference type="Pfam" id="PF00806">
    <property type="entry name" value="PUF"/>
    <property type="match status" value="5"/>
</dbReference>
<protein>
    <recommendedName>
        <fullName evidence="7">PUM-HD domain-containing protein</fullName>
    </recommendedName>
</protein>
<dbReference type="InParanoid" id="V4UG40"/>
<dbReference type="PROSITE" id="PS50303">
    <property type="entry name" value="PUM_HD"/>
    <property type="match status" value="1"/>
</dbReference>
<feature type="repeat" description="Pumilio" evidence="6">
    <location>
        <begin position="289"/>
        <end position="325"/>
    </location>
</feature>
<dbReference type="InterPro" id="IPR033133">
    <property type="entry name" value="PUM-HD"/>
</dbReference>
<dbReference type="eggNOG" id="KOG2049">
    <property type="taxonomic scope" value="Eukaryota"/>
</dbReference>
<feature type="domain" description="PUM-HD" evidence="7">
    <location>
        <begin position="85"/>
        <end position="426"/>
    </location>
</feature>
<keyword evidence="9" id="KW-1185">Reference proteome</keyword>
<dbReference type="InterPro" id="IPR016024">
    <property type="entry name" value="ARM-type_fold"/>
</dbReference>
<dbReference type="SMART" id="SM00025">
    <property type="entry name" value="Pumilio"/>
    <property type="match status" value="5"/>
</dbReference>
<evidence type="ECO:0000256" key="4">
    <source>
        <dbReference type="ARBA" id="ARBA00022845"/>
    </source>
</evidence>
<evidence type="ECO:0000259" key="7">
    <source>
        <dbReference type="PROSITE" id="PS50303"/>
    </source>
</evidence>
<gene>
    <name evidence="8" type="ORF">CICLE_v10017866mg</name>
</gene>
<evidence type="ECO:0000256" key="5">
    <source>
        <dbReference type="ARBA" id="ARBA00022884"/>
    </source>
</evidence>
<comment type="subcellular location">
    <subcellularLocation>
        <location evidence="1">Cytoplasm</location>
    </subcellularLocation>
</comment>
<dbReference type="AlphaFoldDB" id="V4UG40"/>
<keyword evidence="2" id="KW-0963">Cytoplasm</keyword>
<reference evidence="8 9" key="1">
    <citation type="submission" date="2013-10" db="EMBL/GenBank/DDBJ databases">
        <authorList>
            <consortium name="International Citrus Genome Consortium"/>
            <person name="Jenkins J."/>
            <person name="Schmutz J."/>
            <person name="Prochnik S."/>
            <person name="Rokhsar D."/>
            <person name="Gmitter F."/>
            <person name="Ollitrault P."/>
            <person name="Machado M."/>
            <person name="Talon M."/>
            <person name="Wincker P."/>
            <person name="Jaillon O."/>
            <person name="Morgante M."/>
        </authorList>
    </citation>
    <scope>NUCLEOTIDE SEQUENCE</scope>
    <source>
        <strain evidence="9">cv. Clemenules</strain>
    </source>
</reference>
<dbReference type="SUPFAM" id="SSF48371">
    <property type="entry name" value="ARM repeat"/>
    <property type="match status" value="1"/>
</dbReference>
<dbReference type="OMA" id="SNMIFSW"/>
<dbReference type="GO" id="GO:0005737">
    <property type="term" value="C:cytoplasm"/>
    <property type="evidence" value="ECO:0007669"/>
    <property type="project" value="UniProtKB-SubCell"/>
</dbReference>
<dbReference type="KEGG" id="cic:CICLE_v10017866mg"/>
<feature type="non-terminal residue" evidence="8">
    <location>
        <position position="1"/>
    </location>
</feature>
<dbReference type="GO" id="GO:0006417">
    <property type="term" value="P:regulation of translation"/>
    <property type="evidence" value="ECO:0007669"/>
    <property type="project" value="UniProtKB-KW"/>
</dbReference>
<name>V4UG40_CITCL</name>
<evidence type="ECO:0000313" key="9">
    <source>
        <dbReference type="Proteomes" id="UP000030687"/>
    </source>
</evidence>
<sequence>QSSIPATTPLFSPSISAGLILCEGIGSLTPPYMKGYAENYHLEIVMGNFGSGVPSMSISGNQDNLFDLASILEGGRRPDLNIGIGIANLSTSIGPGTYGKNALLAQPDYDIVLLGKTGGGSLSLQKMLSGKDSTITFKIFEAVYKYPFDLMTDGYGCHLFAKLIQSCSMNQLGRITLKITSQSELFYKASVYKDGARSMQKLIKVLVGSPCISLVISAAYRRFKDMMFSKEASSVIIKCLETLDEQQNEVLYLAAMNHFRELATHVRGCVSLNNFINEMRGPRRGQLLDLISSHAEFLSKDPSGNYVVQHVLGLGDLKYSEKICSLLKGKFEELSLLRCGSHLVEKCLKSPGMAHYVVDDLLKISDHQFLHLARHKYGNFVIQQALRVTKNGNISHHQYLLEKLLNDDALKVGFGRHVFNLIATGISDD</sequence>
<feature type="repeat" description="Pumilio" evidence="6">
    <location>
        <begin position="363"/>
        <end position="402"/>
    </location>
</feature>
<accession>V4UG40</accession>
<dbReference type="PANTHER" id="PTHR12537">
    <property type="entry name" value="RNA BINDING PROTEIN PUMILIO-RELATED"/>
    <property type="match status" value="1"/>
</dbReference>
<dbReference type="PROSITE" id="PS50302">
    <property type="entry name" value="PUM"/>
    <property type="match status" value="2"/>
</dbReference>
<evidence type="ECO:0000256" key="2">
    <source>
        <dbReference type="ARBA" id="ARBA00022490"/>
    </source>
</evidence>
<evidence type="ECO:0000256" key="3">
    <source>
        <dbReference type="ARBA" id="ARBA00022737"/>
    </source>
</evidence>
<keyword evidence="3" id="KW-0677">Repeat</keyword>
<keyword evidence="4" id="KW-0810">Translation regulation</keyword>
<dbReference type="Gene3D" id="1.25.10.10">
    <property type="entry name" value="Leucine-rich Repeat Variant"/>
    <property type="match status" value="1"/>
</dbReference>
<keyword evidence="5" id="KW-0694">RNA-binding</keyword>
<dbReference type="GO" id="GO:0003729">
    <property type="term" value="F:mRNA binding"/>
    <property type="evidence" value="ECO:0007669"/>
    <property type="project" value="TreeGrafter"/>
</dbReference>
<dbReference type="InterPro" id="IPR001313">
    <property type="entry name" value="Pumilio_RNA-bd_rpt"/>
</dbReference>
<dbReference type="Gramene" id="ESR63130">
    <property type="protein sequence ID" value="ESR63130"/>
    <property type="gene ID" value="CICLE_v10017866mg"/>
</dbReference>
<evidence type="ECO:0000313" key="8">
    <source>
        <dbReference type="EMBL" id="ESR63130.1"/>
    </source>
</evidence>